<dbReference type="GO" id="GO:0005524">
    <property type="term" value="F:ATP binding"/>
    <property type="evidence" value="ECO:0007669"/>
    <property type="project" value="UniProtKB-UniRule"/>
</dbReference>
<name>A0A9D4YWL0_CHLVU</name>
<feature type="region of interest" description="Disordered" evidence="9">
    <location>
        <begin position="327"/>
        <end position="361"/>
    </location>
</feature>
<organism evidence="11 12">
    <name type="scientific">Chlorella vulgaris</name>
    <name type="common">Green alga</name>
    <dbReference type="NCBI Taxonomy" id="3077"/>
    <lineage>
        <taxon>Eukaryota</taxon>
        <taxon>Viridiplantae</taxon>
        <taxon>Chlorophyta</taxon>
        <taxon>core chlorophytes</taxon>
        <taxon>Trebouxiophyceae</taxon>
        <taxon>Chlorellales</taxon>
        <taxon>Chlorellaceae</taxon>
        <taxon>Chlorella clade</taxon>
        <taxon>Chlorella</taxon>
    </lineage>
</organism>
<keyword evidence="2" id="KW-0433">Leucine-rich repeat</keyword>
<keyword evidence="7 8" id="KW-0067">ATP-binding</keyword>
<dbReference type="CDD" id="cd13999">
    <property type="entry name" value="STKc_MAP3K-like"/>
    <property type="match status" value="1"/>
</dbReference>
<feature type="binding site" evidence="8">
    <location>
        <position position="645"/>
    </location>
    <ligand>
        <name>ATP</name>
        <dbReference type="ChEBI" id="CHEBI:30616"/>
    </ligand>
</feature>
<feature type="region of interest" description="Disordered" evidence="9">
    <location>
        <begin position="462"/>
        <end position="484"/>
    </location>
</feature>
<dbReference type="Gene3D" id="1.10.510.10">
    <property type="entry name" value="Transferase(Phosphotransferase) domain 1"/>
    <property type="match status" value="1"/>
</dbReference>
<comment type="caution">
    <text evidence="11">The sequence shown here is derived from an EMBL/GenBank/DDBJ whole genome shotgun (WGS) entry which is preliminary data.</text>
</comment>
<dbReference type="InterPro" id="IPR008271">
    <property type="entry name" value="Ser/Thr_kinase_AS"/>
</dbReference>
<evidence type="ECO:0000256" key="5">
    <source>
        <dbReference type="ARBA" id="ARBA00022741"/>
    </source>
</evidence>
<evidence type="ECO:0000256" key="2">
    <source>
        <dbReference type="ARBA" id="ARBA00022614"/>
    </source>
</evidence>
<evidence type="ECO:0000256" key="6">
    <source>
        <dbReference type="ARBA" id="ARBA00022777"/>
    </source>
</evidence>
<dbReference type="InterPro" id="IPR000719">
    <property type="entry name" value="Prot_kinase_dom"/>
</dbReference>
<evidence type="ECO:0000259" key="10">
    <source>
        <dbReference type="PROSITE" id="PS50011"/>
    </source>
</evidence>
<dbReference type="PANTHER" id="PTHR48007">
    <property type="entry name" value="LEUCINE-RICH REPEAT RECEPTOR-LIKE PROTEIN KINASE PXC1"/>
    <property type="match status" value="1"/>
</dbReference>
<evidence type="ECO:0000256" key="8">
    <source>
        <dbReference type="PROSITE-ProRule" id="PRU10141"/>
    </source>
</evidence>
<dbReference type="SUPFAM" id="SSF52058">
    <property type="entry name" value="L domain-like"/>
    <property type="match status" value="1"/>
</dbReference>
<dbReference type="PROSITE" id="PS50011">
    <property type="entry name" value="PROTEIN_KINASE_DOM"/>
    <property type="match status" value="1"/>
</dbReference>
<dbReference type="InterPro" id="IPR017441">
    <property type="entry name" value="Protein_kinase_ATP_BS"/>
</dbReference>
<evidence type="ECO:0000256" key="9">
    <source>
        <dbReference type="SAM" id="MobiDB-lite"/>
    </source>
</evidence>
<dbReference type="InterPro" id="IPR011009">
    <property type="entry name" value="Kinase-like_dom_sf"/>
</dbReference>
<dbReference type="GO" id="GO:0004672">
    <property type="term" value="F:protein kinase activity"/>
    <property type="evidence" value="ECO:0007669"/>
    <property type="project" value="InterPro"/>
</dbReference>
<dbReference type="SMART" id="SM00220">
    <property type="entry name" value="S_TKc"/>
    <property type="match status" value="1"/>
</dbReference>
<dbReference type="Pfam" id="PF00560">
    <property type="entry name" value="LRR_1"/>
    <property type="match status" value="1"/>
</dbReference>
<feature type="compositionally biased region" description="Low complexity" evidence="9">
    <location>
        <begin position="568"/>
        <end position="583"/>
    </location>
</feature>
<reference evidence="11" key="1">
    <citation type="journal article" date="2019" name="Plant J.">
        <title>Chlorella vulgaris genome assembly and annotation reveals the molecular basis for metabolic acclimation to high light conditions.</title>
        <authorList>
            <person name="Cecchin M."/>
            <person name="Marcolungo L."/>
            <person name="Rossato M."/>
            <person name="Girolomoni L."/>
            <person name="Cosentino E."/>
            <person name="Cuine S."/>
            <person name="Li-Beisson Y."/>
            <person name="Delledonne M."/>
            <person name="Ballottari M."/>
        </authorList>
    </citation>
    <scope>NUCLEOTIDE SEQUENCE</scope>
    <source>
        <strain evidence="11">211/11P</strain>
    </source>
</reference>
<evidence type="ECO:0000313" key="11">
    <source>
        <dbReference type="EMBL" id="KAI3429894.1"/>
    </source>
</evidence>
<evidence type="ECO:0000313" key="12">
    <source>
        <dbReference type="Proteomes" id="UP001055712"/>
    </source>
</evidence>
<proteinExistence type="predicted"/>
<keyword evidence="12" id="KW-1185">Reference proteome</keyword>
<comment type="subcellular location">
    <subcellularLocation>
        <location evidence="1">Cytoplasm</location>
        <location evidence="1">Cytoskeleton</location>
        <location evidence="1">Cilium axoneme</location>
    </subcellularLocation>
</comment>
<dbReference type="GO" id="GO:0005930">
    <property type="term" value="C:axoneme"/>
    <property type="evidence" value="ECO:0007669"/>
    <property type="project" value="UniProtKB-SubCell"/>
</dbReference>
<dbReference type="OrthoDB" id="512971at2759"/>
<keyword evidence="3" id="KW-0808">Transferase</keyword>
<keyword evidence="5 8" id="KW-0547">Nucleotide-binding</keyword>
<protein>
    <recommendedName>
        <fullName evidence="10">Protein kinase domain-containing protein</fullName>
    </recommendedName>
</protein>
<dbReference type="SUPFAM" id="SSF56112">
    <property type="entry name" value="Protein kinase-like (PK-like)"/>
    <property type="match status" value="1"/>
</dbReference>
<sequence length="923" mass="96775">MRDAVENWDEFSAANAIHGWDAASPPCTWGGITCSDDGTILTLSWQCRLPTCAVPAVGTLPADLGTIRSLATLDLQGNRFYGTLPRRWGEIDMWPSLHNLYVNGNNLSGVLPDWGTPGTFPQLSTLGLDSNRLNGTLPTIWGSPRAMTYLRELYLQDNLMSGGLPASWGTPNGMPSLGFFSAGNNPLGGTLPAEWGQNASFPQLKTLDLNNSRLFGTLPPSWGDPSAMTQLDALRIERNDLSGSIPAAWQAHTNLSRLVLAPGNPRLCGPIPPNLPFSLCDDTDLTCLRVPVNLNTSCGPILAPPPLAAPAAEPAATSTGPAAAALHNGAAVQQPAGSQAAAPTNGDSGTSSSSDSSGGGGGTSTGLIVGCAVGGAAAAAILAALLCLMIGRRRRQEQREQQKKEQQQNGFKPSACPFVAEEEEYDPERGGGSGSDPCKGGSGFIPAVMASPFAAATSSRTFSAAPSTATQLSGTKTPGSLDRRPSRLASMLQSSGILPSSSDSVLYRWCSDARTASMELPPPAGPEAAAAGGGMHVMMQIAEEGEVGSSGVKKVPPAAVGAEGVEQRPPSSSSCPLRSLSPRAGSEGAATRAFSTTLPWSDWEMRIEEVDIARRPDGSEWLLGSGGFGRVYKGLRHGVQPVAVKIIPVRGDQQHPAAQAEVRQEIAILRACRDVNIVQFVGAHLGGAETRLVTEYMDGGDLLHNIAAGRVSWYRRGKKIALDVARGLVFLHSRRIVHFDLKSPNILLARDGTGKIGDVGMAKIMNRDYVTGVVSTLAWSAPEMLWGARCTEKVDIYSFGIVLWEICSGQAPERGRLRDVRVPQECPQEARLLILQCLDASPSKRPTALQLVEQLTAIPATPPADMPPLQSSPAGPNGARQTAPPPVAPPPVVEADAAEKHAEPPPSPPRQGLAAAVGAGSDT</sequence>
<dbReference type="InterPro" id="IPR001611">
    <property type="entry name" value="Leu-rich_rpt"/>
</dbReference>
<dbReference type="EMBL" id="SIDB01000008">
    <property type="protein sequence ID" value="KAI3429894.1"/>
    <property type="molecule type" value="Genomic_DNA"/>
</dbReference>
<evidence type="ECO:0000256" key="3">
    <source>
        <dbReference type="ARBA" id="ARBA00022679"/>
    </source>
</evidence>
<dbReference type="InterPro" id="IPR046959">
    <property type="entry name" value="PRK1-6/SRF4-like"/>
</dbReference>
<dbReference type="PROSITE" id="PS00108">
    <property type="entry name" value="PROTEIN_KINASE_ST"/>
    <property type="match status" value="1"/>
</dbReference>
<feature type="domain" description="Protein kinase" evidence="10">
    <location>
        <begin position="617"/>
        <end position="858"/>
    </location>
</feature>
<gene>
    <name evidence="11" type="ORF">D9Q98_010205</name>
</gene>
<dbReference type="PROSITE" id="PS00107">
    <property type="entry name" value="PROTEIN_KINASE_ATP"/>
    <property type="match status" value="1"/>
</dbReference>
<dbReference type="Pfam" id="PF00069">
    <property type="entry name" value="Pkinase"/>
    <property type="match status" value="1"/>
</dbReference>
<evidence type="ECO:0000256" key="4">
    <source>
        <dbReference type="ARBA" id="ARBA00022737"/>
    </source>
</evidence>
<accession>A0A9D4YWL0</accession>
<dbReference type="Gene3D" id="3.80.10.10">
    <property type="entry name" value="Ribonuclease Inhibitor"/>
    <property type="match status" value="2"/>
</dbReference>
<feature type="region of interest" description="Disordered" evidence="9">
    <location>
        <begin position="860"/>
        <end position="923"/>
    </location>
</feature>
<evidence type="ECO:0000256" key="7">
    <source>
        <dbReference type="ARBA" id="ARBA00022840"/>
    </source>
</evidence>
<dbReference type="InterPro" id="IPR032675">
    <property type="entry name" value="LRR_dom_sf"/>
</dbReference>
<reference evidence="11" key="2">
    <citation type="submission" date="2020-11" db="EMBL/GenBank/DDBJ databases">
        <authorList>
            <person name="Cecchin M."/>
            <person name="Marcolungo L."/>
            <person name="Rossato M."/>
            <person name="Girolomoni L."/>
            <person name="Cosentino E."/>
            <person name="Cuine S."/>
            <person name="Li-Beisson Y."/>
            <person name="Delledonne M."/>
            <person name="Ballottari M."/>
        </authorList>
    </citation>
    <scope>NUCLEOTIDE SEQUENCE</scope>
    <source>
        <strain evidence="11">211/11P</strain>
        <tissue evidence="11">Whole cell</tissue>
    </source>
</reference>
<feature type="region of interest" description="Disordered" evidence="9">
    <location>
        <begin position="560"/>
        <end position="592"/>
    </location>
</feature>
<feature type="compositionally biased region" description="Pro residues" evidence="9">
    <location>
        <begin position="883"/>
        <end position="892"/>
    </location>
</feature>
<feature type="compositionally biased region" description="Low complexity" evidence="9">
    <location>
        <begin position="346"/>
        <end position="356"/>
    </location>
</feature>
<keyword evidence="6" id="KW-0418">Kinase</keyword>
<keyword evidence="4" id="KW-0677">Repeat</keyword>
<dbReference type="AlphaFoldDB" id="A0A9D4YWL0"/>
<dbReference type="Proteomes" id="UP001055712">
    <property type="component" value="Unassembled WGS sequence"/>
</dbReference>
<evidence type="ECO:0000256" key="1">
    <source>
        <dbReference type="ARBA" id="ARBA00004430"/>
    </source>
</evidence>
<dbReference type="PANTHER" id="PTHR48007:SF4">
    <property type="entry name" value="LEUCINE-RICH REPEAT RECEPTOR-LIKE PROTEIN KINASE PXC1"/>
    <property type="match status" value="1"/>
</dbReference>